<comment type="caution">
    <text evidence="9">The sequence shown here is derived from an EMBL/GenBank/DDBJ whole genome shotgun (WGS) entry which is preliminary data.</text>
</comment>
<keyword evidence="9" id="KW-0548">Nucleotidyltransferase</keyword>
<keyword evidence="9" id="KW-0808">Transferase</keyword>
<keyword evidence="5" id="KW-0234">DNA repair</keyword>
<name>A0A9D9EFR9_9BACT</name>
<keyword evidence="3 7" id="KW-0378">Hydrolase</keyword>
<dbReference type="CDD" id="cd06529">
    <property type="entry name" value="S24_LexA-like"/>
    <property type="match status" value="1"/>
</dbReference>
<evidence type="ECO:0000256" key="2">
    <source>
        <dbReference type="ARBA" id="ARBA00022763"/>
    </source>
</evidence>
<dbReference type="InterPro" id="IPR015927">
    <property type="entry name" value="Peptidase_S24_S26A/B/C"/>
</dbReference>
<dbReference type="PANTHER" id="PTHR33516:SF2">
    <property type="entry name" value="LEXA REPRESSOR-RELATED"/>
    <property type="match status" value="1"/>
</dbReference>
<evidence type="ECO:0000256" key="5">
    <source>
        <dbReference type="ARBA" id="ARBA00023204"/>
    </source>
</evidence>
<accession>A0A9D9EFR9</accession>
<keyword evidence="6" id="KW-0742">SOS response</keyword>
<dbReference type="Pfam" id="PF00717">
    <property type="entry name" value="Peptidase_S24"/>
    <property type="match status" value="1"/>
</dbReference>
<dbReference type="GO" id="GO:0009432">
    <property type="term" value="P:SOS response"/>
    <property type="evidence" value="ECO:0007669"/>
    <property type="project" value="UniProtKB-KW"/>
</dbReference>
<dbReference type="Proteomes" id="UP000823637">
    <property type="component" value="Unassembled WGS sequence"/>
</dbReference>
<protein>
    <submittedName>
        <fullName evidence="9">Translesion error-prone DNA polymerase V autoproteolytic subunit</fullName>
        <ecNumber evidence="9">2.7.7.7</ecNumber>
    </submittedName>
</protein>
<gene>
    <name evidence="9" type="primary">umuD</name>
    <name evidence="9" type="ORF">IAC32_05175</name>
</gene>
<dbReference type="GO" id="GO:0003677">
    <property type="term" value="F:DNA binding"/>
    <property type="evidence" value="ECO:0007669"/>
    <property type="project" value="InterPro"/>
</dbReference>
<dbReference type="Gene3D" id="2.10.109.10">
    <property type="entry name" value="Umud Fragment, subunit A"/>
    <property type="match status" value="1"/>
</dbReference>
<evidence type="ECO:0000256" key="7">
    <source>
        <dbReference type="RuleBase" id="RU003991"/>
    </source>
</evidence>
<evidence type="ECO:0000256" key="4">
    <source>
        <dbReference type="ARBA" id="ARBA00022813"/>
    </source>
</evidence>
<feature type="domain" description="Peptidase S24/S26A/S26B/S26C" evidence="8">
    <location>
        <begin position="26"/>
        <end position="139"/>
    </location>
</feature>
<sequence length="148" mass="16522">MDKEAGLEILQADTDSEMELPCPDDEIKAGFPSPAENRITETIDLNRVLVRHRESTFYARISGNSMEGAGISDGDLVVIDKSLTACDGDYVAAYIDGEFTVKEFKRGKTRDEAWLVPANENYKAIRVTAENSFMIWGVITYAIKKLHK</sequence>
<dbReference type="GO" id="GO:0006281">
    <property type="term" value="P:DNA repair"/>
    <property type="evidence" value="ECO:0007669"/>
    <property type="project" value="UniProtKB-KW"/>
</dbReference>
<dbReference type="InterPro" id="IPR039418">
    <property type="entry name" value="LexA-like"/>
</dbReference>
<evidence type="ECO:0000256" key="1">
    <source>
        <dbReference type="ARBA" id="ARBA00007484"/>
    </source>
</evidence>
<dbReference type="GO" id="GO:0016787">
    <property type="term" value="F:hydrolase activity"/>
    <property type="evidence" value="ECO:0007669"/>
    <property type="project" value="UniProtKB-KW"/>
</dbReference>
<dbReference type="GO" id="GO:0006355">
    <property type="term" value="P:regulation of DNA-templated transcription"/>
    <property type="evidence" value="ECO:0007669"/>
    <property type="project" value="InterPro"/>
</dbReference>
<evidence type="ECO:0000313" key="9">
    <source>
        <dbReference type="EMBL" id="MBO8447117.1"/>
    </source>
</evidence>
<dbReference type="InterPro" id="IPR006197">
    <property type="entry name" value="Peptidase_S24_LexA"/>
</dbReference>
<evidence type="ECO:0000256" key="3">
    <source>
        <dbReference type="ARBA" id="ARBA00022801"/>
    </source>
</evidence>
<reference evidence="9" key="2">
    <citation type="journal article" date="2021" name="PeerJ">
        <title>Extensive microbial diversity within the chicken gut microbiome revealed by metagenomics and culture.</title>
        <authorList>
            <person name="Gilroy R."/>
            <person name="Ravi A."/>
            <person name="Getino M."/>
            <person name="Pursley I."/>
            <person name="Horton D.L."/>
            <person name="Alikhan N.F."/>
            <person name="Baker D."/>
            <person name="Gharbi K."/>
            <person name="Hall N."/>
            <person name="Watson M."/>
            <person name="Adriaenssens E.M."/>
            <person name="Foster-Nyarko E."/>
            <person name="Jarju S."/>
            <person name="Secka A."/>
            <person name="Antonio M."/>
            <person name="Oren A."/>
            <person name="Chaudhuri R.R."/>
            <person name="La Ragione R."/>
            <person name="Hildebrand F."/>
            <person name="Pallen M.J."/>
        </authorList>
    </citation>
    <scope>NUCLEOTIDE SEQUENCE</scope>
    <source>
        <strain evidence="9">D3-1215</strain>
    </source>
</reference>
<evidence type="ECO:0000256" key="6">
    <source>
        <dbReference type="ARBA" id="ARBA00023236"/>
    </source>
</evidence>
<comment type="similarity">
    <text evidence="1 7">Belongs to the peptidase S24 family.</text>
</comment>
<dbReference type="GO" id="GO:0003887">
    <property type="term" value="F:DNA-directed DNA polymerase activity"/>
    <property type="evidence" value="ECO:0007669"/>
    <property type="project" value="UniProtKB-EC"/>
</dbReference>
<dbReference type="AlphaFoldDB" id="A0A9D9EFR9"/>
<dbReference type="EC" id="2.7.7.7" evidence="9"/>
<proteinExistence type="inferred from homology"/>
<reference evidence="9" key="1">
    <citation type="submission" date="2020-10" db="EMBL/GenBank/DDBJ databases">
        <authorList>
            <person name="Gilroy R."/>
        </authorList>
    </citation>
    <scope>NUCLEOTIDE SEQUENCE</scope>
    <source>
        <strain evidence="9">D3-1215</strain>
    </source>
</reference>
<dbReference type="InterPro" id="IPR050077">
    <property type="entry name" value="LexA_repressor"/>
</dbReference>
<dbReference type="PANTHER" id="PTHR33516">
    <property type="entry name" value="LEXA REPRESSOR"/>
    <property type="match status" value="1"/>
</dbReference>
<keyword evidence="2" id="KW-0227">DNA damage</keyword>
<keyword evidence="4 7" id="KW-0068">Autocatalytic cleavage</keyword>
<evidence type="ECO:0000313" key="10">
    <source>
        <dbReference type="Proteomes" id="UP000823637"/>
    </source>
</evidence>
<dbReference type="SUPFAM" id="SSF51306">
    <property type="entry name" value="LexA/Signal peptidase"/>
    <property type="match status" value="1"/>
</dbReference>
<dbReference type="NCBIfam" id="NF007621">
    <property type="entry name" value="PRK10276.1"/>
    <property type="match status" value="1"/>
</dbReference>
<dbReference type="PRINTS" id="PR00726">
    <property type="entry name" value="LEXASERPTASE"/>
</dbReference>
<evidence type="ECO:0000259" key="8">
    <source>
        <dbReference type="Pfam" id="PF00717"/>
    </source>
</evidence>
<dbReference type="EMBL" id="JADIMR010000077">
    <property type="protein sequence ID" value="MBO8447117.1"/>
    <property type="molecule type" value="Genomic_DNA"/>
</dbReference>
<organism evidence="9 10">
    <name type="scientific">Candidatus Enterocola intestinipullorum</name>
    <dbReference type="NCBI Taxonomy" id="2840783"/>
    <lineage>
        <taxon>Bacteria</taxon>
        <taxon>Pseudomonadati</taxon>
        <taxon>Bacteroidota</taxon>
        <taxon>Bacteroidia</taxon>
        <taxon>Bacteroidales</taxon>
        <taxon>Candidatus Enterocola</taxon>
    </lineage>
</organism>
<dbReference type="InterPro" id="IPR036286">
    <property type="entry name" value="LexA/Signal_pep-like_sf"/>
</dbReference>